<dbReference type="PROSITE" id="PS00455">
    <property type="entry name" value="AMP_BINDING"/>
    <property type="match status" value="1"/>
</dbReference>
<dbReference type="PANTHER" id="PTHR43201:SF5">
    <property type="entry name" value="MEDIUM-CHAIN ACYL-COA LIGASE ACSF2, MITOCHONDRIAL"/>
    <property type="match status" value="1"/>
</dbReference>
<comment type="caution">
    <text evidence="5">The sequence shown here is derived from an EMBL/GenBank/DDBJ whole genome shotgun (WGS) entry which is preliminary data.</text>
</comment>
<organism evidence="5 6">
    <name type="scientific">Cryptosporangium minutisporangium</name>
    <dbReference type="NCBI Taxonomy" id="113569"/>
    <lineage>
        <taxon>Bacteria</taxon>
        <taxon>Bacillati</taxon>
        <taxon>Actinomycetota</taxon>
        <taxon>Actinomycetes</taxon>
        <taxon>Cryptosporangiales</taxon>
        <taxon>Cryptosporangiaceae</taxon>
        <taxon>Cryptosporangium</taxon>
    </lineage>
</organism>
<dbReference type="Gene3D" id="3.40.50.12780">
    <property type="entry name" value="N-terminal domain of ligase-like"/>
    <property type="match status" value="1"/>
</dbReference>
<protein>
    <submittedName>
        <fullName evidence="5">AMP-binding protein</fullName>
    </submittedName>
</protein>
<reference evidence="6" key="1">
    <citation type="journal article" date="2019" name="Int. J. Syst. Evol. Microbiol.">
        <title>The Global Catalogue of Microorganisms (GCM) 10K type strain sequencing project: providing services to taxonomists for standard genome sequencing and annotation.</title>
        <authorList>
            <consortium name="The Broad Institute Genomics Platform"/>
            <consortium name="The Broad Institute Genome Sequencing Center for Infectious Disease"/>
            <person name="Wu L."/>
            <person name="Ma J."/>
        </authorList>
    </citation>
    <scope>NUCLEOTIDE SEQUENCE [LARGE SCALE GENOMIC DNA]</scope>
    <source>
        <strain evidence="6">JCM 9458</strain>
    </source>
</reference>
<dbReference type="InterPro" id="IPR025110">
    <property type="entry name" value="AMP-bd_C"/>
</dbReference>
<dbReference type="Pfam" id="PF13193">
    <property type="entry name" value="AMP-binding_C"/>
    <property type="match status" value="1"/>
</dbReference>
<dbReference type="InterPro" id="IPR000873">
    <property type="entry name" value="AMP-dep_synth/lig_dom"/>
</dbReference>
<evidence type="ECO:0000256" key="1">
    <source>
        <dbReference type="ARBA" id="ARBA00006432"/>
    </source>
</evidence>
<dbReference type="InterPro" id="IPR020845">
    <property type="entry name" value="AMP-binding_CS"/>
</dbReference>
<dbReference type="Proteomes" id="UP001501676">
    <property type="component" value="Unassembled WGS sequence"/>
</dbReference>
<evidence type="ECO:0000259" key="3">
    <source>
        <dbReference type="Pfam" id="PF00501"/>
    </source>
</evidence>
<dbReference type="Gene3D" id="3.30.300.30">
    <property type="match status" value="1"/>
</dbReference>
<evidence type="ECO:0000313" key="6">
    <source>
        <dbReference type="Proteomes" id="UP001501676"/>
    </source>
</evidence>
<gene>
    <name evidence="5" type="ORF">GCM10020369_80530</name>
</gene>
<sequence length="539" mass="57059">MRGGAARRRAAGRGGRGPVGFVAQTARTLVRTGIVGPMRPRVLGDVVRTAYRYGPALPTMLGIAAARYPDRPAVIDDHEVVTYAELRRRADTAAAFLHHHGRLRRGSKLGILCRNHAGFATATLGGAAIGADLVFLNTEFAGPQLAEVLARERVAALFQDSEFDEAVDRAGFAGPRVAADLPLREDGGTPAAPAVRGASRIVMLTSGTTGTPKGAPRDVRPLALAVPAIGMVDAMGLRSGDPLVVLPPLFHGFGLAYWTLALALGSPIVIRRRFEPEVAWQLVSQHRAAALFGVPVMLQRMLTVPRELRRECDTTSLKAIGVAGAPLGPALADRLLDEFGDVVFNLYGSTETGWSTFATPADLRAAPGTIGPPAQGVTVRVLDPNGRRLPPGETGTLHVGSRMTFSGYSGGGGKAVVDGLMNTGDLGHVDEAGRLFVDGREDDMIVSGGENVFPQEVEELLARHEAVADVAVFGVPDDEFGQRLAAHVVPVDGATVTADELRAHVRANLARYKVPRDVVFTDDLPRNATGKVLTRQLKS</sequence>
<dbReference type="InterPro" id="IPR045851">
    <property type="entry name" value="AMP-bd_C_sf"/>
</dbReference>
<accession>A0ABP6TCS6</accession>
<comment type="similarity">
    <text evidence="1">Belongs to the ATP-dependent AMP-binding enzyme family.</text>
</comment>
<name>A0ABP6TCS6_9ACTN</name>
<keyword evidence="2" id="KW-0436">Ligase</keyword>
<keyword evidence="6" id="KW-1185">Reference proteome</keyword>
<evidence type="ECO:0000256" key="2">
    <source>
        <dbReference type="ARBA" id="ARBA00022598"/>
    </source>
</evidence>
<evidence type="ECO:0000313" key="5">
    <source>
        <dbReference type="EMBL" id="GAA3398098.1"/>
    </source>
</evidence>
<dbReference type="RefSeq" id="WP_345733606.1">
    <property type="nucleotide sequence ID" value="NZ_BAAAYN010000076.1"/>
</dbReference>
<evidence type="ECO:0000259" key="4">
    <source>
        <dbReference type="Pfam" id="PF13193"/>
    </source>
</evidence>
<dbReference type="PANTHER" id="PTHR43201">
    <property type="entry name" value="ACYL-COA SYNTHETASE"/>
    <property type="match status" value="1"/>
</dbReference>
<feature type="domain" description="AMP-dependent synthetase/ligase" evidence="3">
    <location>
        <begin position="64"/>
        <end position="408"/>
    </location>
</feature>
<dbReference type="EMBL" id="BAAAYN010000076">
    <property type="protein sequence ID" value="GAA3398098.1"/>
    <property type="molecule type" value="Genomic_DNA"/>
</dbReference>
<dbReference type="InterPro" id="IPR042099">
    <property type="entry name" value="ANL_N_sf"/>
</dbReference>
<proteinExistence type="inferred from homology"/>
<feature type="domain" description="AMP-binding enzyme C-terminal" evidence="4">
    <location>
        <begin position="456"/>
        <end position="531"/>
    </location>
</feature>
<dbReference type="SUPFAM" id="SSF56801">
    <property type="entry name" value="Acetyl-CoA synthetase-like"/>
    <property type="match status" value="1"/>
</dbReference>
<dbReference type="Pfam" id="PF00501">
    <property type="entry name" value="AMP-binding"/>
    <property type="match status" value="1"/>
</dbReference>